<reference evidence="1 2" key="1">
    <citation type="submission" date="2015-01" db="EMBL/GenBank/DDBJ databases">
        <title>The Genome Sequence of Fonsecaea multimorphosa CBS 102226.</title>
        <authorList>
            <consortium name="The Broad Institute Genomics Platform"/>
            <person name="Cuomo C."/>
            <person name="de Hoog S."/>
            <person name="Gorbushina A."/>
            <person name="Stielow B."/>
            <person name="Teixiera M."/>
            <person name="Abouelleil A."/>
            <person name="Chapman S.B."/>
            <person name="Priest M."/>
            <person name="Young S.K."/>
            <person name="Wortman J."/>
            <person name="Nusbaum C."/>
            <person name="Birren B."/>
        </authorList>
    </citation>
    <scope>NUCLEOTIDE SEQUENCE [LARGE SCALE GENOMIC DNA]</scope>
    <source>
        <strain evidence="1 2">CBS 102226</strain>
    </source>
</reference>
<evidence type="ECO:0000313" key="1">
    <source>
        <dbReference type="EMBL" id="KIX95796.1"/>
    </source>
</evidence>
<keyword evidence="2" id="KW-1185">Reference proteome</keyword>
<dbReference type="Proteomes" id="UP000053411">
    <property type="component" value="Unassembled WGS sequence"/>
</dbReference>
<evidence type="ECO:0000313" key="2">
    <source>
        <dbReference type="Proteomes" id="UP000053411"/>
    </source>
</evidence>
<dbReference type="OrthoDB" id="529273at2759"/>
<accession>A0A0D2IFA8</accession>
<organism evidence="1 2">
    <name type="scientific">Fonsecaea multimorphosa CBS 102226</name>
    <dbReference type="NCBI Taxonomy" id="1442371"/>
    <lineage>
        <taxon>Eukaryota</taxon>
        <taxon>Fungi</taxon>
        <taxon>Dikarya</taxon>
        <taxon>Ascomycota</taxon>
        <taxon>Pezizomycotina</taxon>
        <taxon>Eurotiomycetes</taxon>
        <taxon>Chaetothyriomycetidae</taxon>
        <taxon>Chaetothyriales</taxon>
        <taxon>Herpotrichiellaceae</taxon>
        <taxon>Fonsecaea</taxon>
    </lineage>
</organism>
<dbReference type="GeneID" id="27714250"/>
<dbReference type="AlphaFoldDB" id="A0A0D2IFA8"/>
<sequence length="129" mass="14398">MLDDIQVGYASAQLKLANESIELPTAVSLSAISFGKSVYVYLNFAIDMLLLLLVSEETVRHRGWKSLSTFDCTKRMHSSPREDDLVEAVEQGTDDKDLRRFRLAVAGTLVPYHAFCFYSHPVDACIGPN</sequence>
<name>A0A0D2IFA8_9EURO</name>
<gene>
    <name evidence="1" type="ORF">Z520_08504</name>
</gene>
<dbReference type="EMBL" id="KN848080">
    <property type="protein sequence ID" value="KIX95796.1"/>
    <property type="molecule type" value="Genomic_DNA"/>
</dbReference>
<dbReference type="VEuPathDB" id="FungiDB:Z520_08504"/>
<protein>
    <submittedName>
        <fullName evidence="1">Uncharacterized protein</fullName>
    </submittedName>
</protein>
<dbReference type="RefSeq" id="XP_016629919.1">
    <property type="nucleotide sequence ID" value="XM_016779000.1"/>
</dbReference>
<proteinExistence type="predicted"/>